<gene>
    <name evidence="2" type="ORF">PM001_LOCUS32144</name>
</gene>
<feature type="region of interest" description="Disordered" evidence="1">
    <location>
        <begin position="28"/>
        <end position="58"/>
    </location>
</feature>
<sequence length="179" mass="19715">MRWSLMAWSEISSTTIANCFKHTGLMNGPTSPAVDGGASAGDTQQPVQQDADLVDQEEQEVEKEVEKDLESAMQRLPLRNPMSIASLLNPVDEEPTVHAELSDAEVINLVQDAEEEEEGEAEEEVTHSIAEKLAALVLSISLLDLSQNQDRAAHRALRRIQAQLRSANTIQTTLDSWLK</sequence>
<dbReference type="AlphaFoldDB" id="A0AAV1VL04"/>
<dbReference type="Proteomes" id="UP001162060">
    <property type="component" value="Unassembled WGS sequence"/>
</dbReference>
<evidence type="ECO:0000313" key="2">
    <source>
        <dbReference type="EMBL" id="CAK7946994.1"/>
    </source>
</evidence>
<proteinExistence type="predicted"/>
<comment type="caution">
    <text evidence="2">The sequence shown here is derived from an EMBL/GenBank/DDBJ whole genome shotgun (WGS) entry which is preliminary data.</text>
</comment>
<accession>A0AAV1VL04</accession>
<evidence type="ECO:0000313" key="3">
    <source>
        <dbReference type="Proteomes" id="UP001162060"/>
    </source>
</evidence>
<organism evidence="2 3">
    <name type="scientific">Peronospora matthiolae</name>
    <dbReference type="NCBI Taxonomy" id="2874970"/>
    <lineage>
        <taxon>Eukaryota</taxon>
        <taxon>Sar</taxon>
        <taxon>Stramenopiles</taxon>
        <taxon>Oomycota</taxon>
        <taxon>Peronosporomycetes</taxon>
        <taxon>Peronosporales</taxon>
        <taxon>Peronosporaceae</taxon>
        <taxon>Peronospora</taxon>
    </lineage>
</organism>
<evidence type="ECO:0000256" key="1">
    <source>
        <dbReference type="SAM" id="MobiDB-lite"/>
    </source>
</evidence>
<dbReference type="EMBL" id="CAKLBY020000378">
    <property type="protein sequence ID" value="CAK7946994.1"/>
    <property type="molecule type" value="Genomic_DNA"/>
</dbReference>
<name>A0AAV1VL04_9STRA</name>
<protein>
    <submittedName>
        <fullName evidence="2">Uncharacterized protein</fullName>
    </submittedName>
</protein>
<reference evidence="2" key="1">
    <citation type="submission" date="2024-01" db="EMBL/GenBank/DDBJ databases">
        <authorList>
            <person name="Webb A."/>
        </authorList>
    </citation>
    <scope>NUCLEOTIDE SEQUENCE</scope>
    <source>
        <strain evidence="2">Pm1</strain>
    </source>
</reference>